<evidence type="ECO:0000313" key="3">
    <source>
        <dbReference type="Proteomes" id="UP000225215"/>
    </source>
</evidence>
<dbReference type="EMBL" id="KY290955">
    <property type="protein sequence ID" value="APU01746.1"/>
    <property type="molecule type" value="Genomic_DNA"/>
</dbReference>
<protein>
    <submittedName>
        <fullName evidence="2">Uncharacterized protein</fullName>
    </submittedName>
</protein>
<evidence type="ECO:0000313" key="2">
    <source>
        <dbReference type="EMBL" id="APU01746.1"/>
    </source>
</evidence>
<evidence type="ECO:0000256" key="1">
    <source>
        <dbReference type="SAM" id="Phobius"/>
    </source>
</evidence>
<keyword evidence="1" id="KW-1133">Transmembrane helix</keyword>
<sequence length="93" mass="10650">MMTAYFVLALVFLVWFAYNTHTVTSMVNGKTKVTNKKDQLTVDTRKKMIKEMKEIAGEENYKSLYWTVVIFTGIVASLVWPITIGYIAGFSQK</sequence>
<organism evidence="2 3">
    <name type="scientific">Aeromonas phage 65.2</name>
    <dbReference type="NCBI Taxonomy" id="1932896"/>
    <lineage>
        <taxon>Viruses</taxon>
        <taxon>Duplodnaviria</taxon>
        <taxon>Heunggongvirae</taxon>
        <taxon>Uroviricota</taxon>
        <taxon>Caudoviricetes</taxon>
        <taxon>Pantevenvirales</taxon>
        <taxon>Straboviridae</taxon>
        <taxon>Emmerichvirinae</taxon>
        <taxon>Ishigurovirus</taxon>
        <taxon>Ishigurovirus osborne</taxon>
    </lineage>
</organism>
<feature type="transmembrane region" description="Helical" evidence="1">
    <location>
        <begin position="64"/>
        <end position="88"/>
    </location>
</feature>
<name>A0A219YCL9_9CAUD</name>
<keyword evidence="1" id="KW-0472">Membrane</keyword>
<dbReference type="Proteomes" id="UP000225215">
    <property type="component" value="Segment"/>
</dbReference>
<accession>A0A219YCL9</accession>
<keyword evidence="1" id="KW-0812">Transmembrane</keyword>
<proteinExistence type="predicted"/>
<reference evidence="2 3" key="1">
    <citation type="journal article" date="2017" name="Sci. Rep.">
        <title>Characterization and diversity of phages infecting Aeromonas salmonicida subsp. salmonicida.</title>
        <authorList>
            <person name="Vincent A.T."/>
            <person name="Paquet V.E."/>
            <person name="Bernatchez A."/>
            <person name="Tremblay D.M."/>
            <person name="Moineau S."/>
            <person name="Charette S.J."/>
        </authorList>
    </citation>
    <scope>NUCLEOTIDE SEQUENCE [LARGE SCALE GENOMIC DNA]</scope>
</reference>